<organism evidence="2 3">
    <name type="scientific">Pontixanthobacter aquaemixtae</name>
    <dbReference type="NCBI Taxonomy" id="1958940"/>
    <lineage>
        <taxon>Bacteria</taxon>
        <taxon>Pseudomonadati</taxon>
        <taxon>Pseudomonadota</taxon>
        <taxon>Alphaproteobacteria</taxon>
        <taxon>Sphingomonadales</taxon>
        <taxon>Erythrobacteraceae</taxon>
        <taxon>Pontixanthobacter</taxon>
    </lineage>
</organism>
<proteinExistence type="predicted"/>
<feature type="compositionally biased region" description="Low complexity" evidence="1">
    <location>
        <begin position="325"/>
        <end position="335"/>
    </location>
</feature>
<evidence type="ECO:0000313" key="3">
    <source>
        <dbReference type="Proteomes" id="UP000442714"/>
    </source>
</evidence>
<sequence>MIASLPPARITFSRAIVRIGLVLAALLLAILAARALFAQVEGERGIAAVVSSSDIDVGGIEVNETGDSIEDARQAGYRKAQREAWAKLGGPSMPDAQLQGMVSAVVIEQERLGANRYVATLGVIFDRARAGRFLGGNTRRTQSAPMMLVPVTISGGSELVYEKRNPWQRAWAEYQAGSSRINYVRPSGAGSDSLLINYGQTGRRSRLWWRNILDQFEAADVLVPIAKLEHQYPGGPVTGTFTARYGPDNTYLDSFKLSVESDTAVPQMLTAAVKRFDTIFEQALADGKLKPDSSLNYGGASAAPALQRLIELGRAAKAREDAAAAAARAGEAGEAPSSEVPTAPTPTPTVAAVVSNFVVQFASPDAGTIDATLAAVRATPGVRGAATSSLAIGGTSVMNVSYNGDIGALAAALRARGFTVNQGANALAIRR</sequence>
<feature type="region of interest" description="Disordered" evidence="1">
    <location>
        <begin position="325"/>
        <end position="346"/>
    </location>
</feature>
<protein>
    <submittedName>
        <fullName evidence="2">Heavy-metal-associated domain-containing protein</fullName>
    </submittedName>
</protein>
<comment type="caution">
    <text evidence="2">The sequence shown here is derived from an EMBL/GenBank/DDBJ whole genome shotgun (WGS) entry which is preliminary data.</text>
</comment>
<name>A0A844ZTH6_9SPHN</name>
<dbReference type="OrthoDB" id="7420165at2"/>
<dbReference type="Proteomes" id="UP000442714">
    <property type="component" value="Unassembled WGS sequence"/>
</dbReference>
<reference evidence="2 3" key="1">
    <citation type="submission" date="2019-12" db="EMBL/GenBank/DDBJ databases">
        <title>Genomic-based taxomic classification of the family Erythrobacteraceae.</title>
        <authorList>
            <person name="Xu L."/>
        </authorList>
    </citation>
    <scope>NUCLEOTIDE SEQUENCE [LARGE SCALE GENOMIC DNA]</scope>
    <source>
        <strain evidence="2 3">KCTC 52763</strain>
    </source>
</reference>
<accession>A0A844ZTH6</accession>
<evidence type="ECO:0000313" key="2">
    <source>
        <dbReference type="EMBL" id="MXO90764.1"/>
    </source>
</evidence>
<evidence type="ECO:0000256" key="1">
    <source>
        <dbReference type="SAM" id="MobiDB-lite"/>
    </source>
</evidence>
<dbReference type="AlphaFoldDB" id="A0A844ZTH6"/>
<keyword evidence="3" id="KW-1185">Reference proteome</keyword>
<dbReference type="EMBL" id="WTYX01000001">
    <property type="protein sequence ID" value="MXO90764.1"/>
    <property type="molecule type" value="Genomic_DNA"/>
</dbReference>
<gene>
    <name evidence="2" type="ORF">GRI41_08020</name>
</gene>